<dbReference type="GO" id="GO:0048312">
    <property type="term" value="P:intracellular distribution of mitochondria"/>
    <property type="evidence" value="ECO:0007669"/>
    <property type="project" value="TreeGrafter"/>
</dbReference>
<gene>
    <name evidence="5" type="ORF">CC78DRAFT_460110</name>
</gene>
<dbReference type="GO" id="GO:0003924">
    <property type="term" value="F:GTPase activity"/>
    <property type="evidence" value="ECO:0007669"/>
    <property type="project" value="InterPro"/>
</dbReference>
<dbReference type="FunFam" id="3.40.50.300:FF:001425">
    <property type="entry name" value="Dynamin GTPase, putative"/>
    <property type="match status" value="1"/>
</dbReference>
<reference evidence="6" key="1">
    <citation type="journal article" date="2020" name="Stud. Mycol.">
        <title>101 Dothideomycetes genomes: A test case for predicting lifestyles and emergence of pathogens.</title>
        <authorList>
            <person name="Haridas S."/>
            <person name="Albert R."/>
            <person name="Binder M."/>
            <person name="Bloem J."/>
            <person name="LaButti K."/>
            <person name="Salamov A."/>
            <person name="Andreopoulos B."/>
            <person name="Baker S."/>
            <person name="Barry K."/>
            <person name="Bills G."/>
            <person name="Bluhm B."/>
            <person name="Cannon C."/>
            <person name="Castanera R."/>
            <person name="Culley D."/>
            <person name="Daum C."/>
            <person name="Ezra D."/>
            <person name="Gonzalez J."/>
            <person name="Henrissat B."/>
            <person name="Kuo A."/>
            <person name="Liang C."/>
            <person name="Lipzen A."/>
            <person name="Lutzoni F."/>
            <person name="Magnuson J."/>
            <person name="Mondo S."/>
            <person name="Nolan M."/>
            <person name="Ohm R."/>
            <person name="Pangilinan J."/>
            <person name="Park H.-J."/>
            <person name="Ramirez L."/>
            <person name="Alfaro M."/>
            <person name="Sun H."/>
            <person name="Tritt A."/>
            <person name="Yoshinaga Y."/>
            <person name="Zwiers L.-H."/>
            <person name="Turgeon B."/>
            <person name="Goodwin S."/>
            <person name="Spatafora J."/>
            <person name="Crous P."/>
            <person name="Grigoriev I."/>
        </authorList>
    </citation>
    <scope>NUCLEOTIDE SEQUENCE [LARGE SCALE GENOMIC DNA]</scope>
    <source>
        <strain evidence="6">CBS 304.66</strain>
    </source>
</reference>
<dbReference type="InterPro" id="IPR001401">
    <property type="entry name" value="Dynamin_GTPase"/>
</dbReference>
<dbReference type="SUPFAM" id="SSF52540">
    <property type="entry name" value="P-loop containing nucleoside triphosphate hydrolases"/>
    <property type="match status" value="1"/>
</dbReference>
<dbReference type="AlphaFoldDB" id="A0A9P4KE83"/>
<proteinExistence type="predicted"/>
<dbReference type="Proteomes" id="UP000800093">
    <property type="component" value="Unassembled WGS sequence"/>
</dbReference>
<dbReference type="InterPro" id="IPR045063">
    <property type="entry name" value="Dynamin_N"/>
</dbReference>
<name>A0A9P4KE83_9PLEO</name>
<dbReference type="Pfam" id="PF00350">
    <property type="entry name" value="Dynamin_N"/>
    <property type="match status" value="1"/>
</dbReference>
<feature type="domain" description="Dynamin-type G" evidence="4">
    <location>
        <begin position="50"/>
        <end position="335"/>
    </location>
</feature>
<keyword evidence="1" id="KW-0547">Nucleotide-binding</keyword>
<dbReference type="GO" id="GO:0006897">
    <property type="term" value="P:endocytosis"/>
    <property type="evidence" value="ECO:0007669"/>
    <property type="project" value="TreeGrafter"/>
</dbReference>
<dbReference type="PROSITE" id="PS51388">
    <property type="entry name" value="GED"/>
    <property type="match status" value="1"/>
</dbReference>
<dbReference type="PROSITE" id="PS51718">
    <property type="entry name" value="G_DYNAMIN_2"/>
    <property type="match status" value="1"/>
</dbReference>
<accession>A0A9P4KE83</accession>
<sequence length="717" mass="81364">MPTPSNTTSDFVKLSETLAQESLEKLQSAEQVQLLDAIDDLRSQGVGSYDISLPQLIVCGDQSSGKSSVLEGLTRQPFPINDGRCTTFATELILRKGSNVSIICSIIPRKQGRSDLEKRELSKFNRAFNSRDAFDLESIIKEAKEIMGKVSKSTFHEDVLQIKWTGPDLPSLSIVDLPGLFVTPIEGEPDSPEMVRRLAKQYIEDKRSIILAVVSARWDLELSQIFDFVSRYDPDAQRTLGIITSPDMLDEGSARKARFLDLARNKLKPFELGWHVVRNRKFGELKTSSTERDEEERKFFTKPDWADLPASHVRIDALKERLSKLLLQHIQKELPFLVDTIRNTIVSTDARLKKLGKSRNSTEEKRLYLITKAERFQALTKDALEGAYSNTFFSLSSPYGQVARLRTEIQNLNLAFAHTMHYKGHKWEIVGNQYHSNRVSNSQSDQVEGDSLESPQPIRIDRKTYLVQEVGARVQQSRPAGLPSLVNQHVIGEIFREQSEPWARIANAHLKQVFDAVERYFALSLSSLMEPQTFQKLMAERIEPELEKRWQLLVTKLEELLIPYHSLVPVTYDPSFTEEIQAIRASRYQPFKDGSYERHRSTAKPAQLLTESLDDFTSSEILDLMQTYYKKAISVFIHNIAVLAIESCLVGDLASIFSPTFTSTLDEKKLAFIASESDDICNERAALEEKLEVLKKGRRTLSIYSVPGSGKFNSNFS</sequence>
<feature type="domain" description="GED" evidence="3">
    <location>
        <begin position="618"/>
        <end position="709"/>
    </location>
</feature>
<dbReference type="GO" id="GO:0005874">
    <property type="term" value="C:microtubule"/>
    <property type="evidence" value="ECO:0007669"/>
    <property type="project" value="TreeGrafter"/>
</dbReference>
<dbReference type="GO" id="GO:0016559">
    <property type="term" value="P:peroxisome fission"/>
    <property type="evidence" value="ECO:0007669"/>
    <property type="project" value="TreeGrafter"/>
</dbReference>
<comment type="caution">
    <text evidence="5">The sequence shown here is derived from an EMBL/GenBank/DDBJ whole genome shotgun (WGS) entry which is preliminary data.</text>
</comment>
<evidence type="ECO:0000259" key="3">
    <source>
        <dbReference type="PROSITE" id="PS51388"/>
    </source>
</evidence>
<dbReference type="InterPro" id="IPR020850">
    <property type="entry name" value="GED_dom"/>
</dbReference>
<keyword evidence="6" id="KW-1185">Reference proteome</keyword>
<evidence type="ECO:0000313" key="5">
    <source>
        <dbReference type="EMBL" id="KAF2266073.1"/>
    </source>
</evidence>
<evidence type="ECO:0000313" key="6">
    <source>
        <dbReference type="Proteomes" id="UP000800093"/>
    </source>
</evidence>
<evidence type="ECO:0000256" key="1">
    <source>
        <dbReference type="ARBA" id="ARBA00022741"/>
    </source>
</evidence>
<evidence type="ECO:0000259" key="4">
    <source>
        <dbReference type="PROSITE" id="PS51718"/>
    </source>
</evidence>
<dbReference type="OrthoDB" id="415706at2759"/>
<dbReference type="Pfam" id="PF01031">
    <property type="entry name" value="Dynamin_M"/>
    <property type="match status" value="1"/>
</dbReference>
<evidence type="ECO:0000256" key="2">
    <source>
        <dbReference type="ARBA" id="ARBA00023134"/>
    </source>
</evidence>
<evidence type="ECO:0008006" key="7">
    <source>
        <dbReference type="Google" id="ProtNLM"/>
    </source>
</evidence>
<dbReference type="GO" id="GO:0016020">
    <property type="term" value="C:membrane"/>
    <property type="evidence" value="ECO:0007669"/>
    <property type="project" value="TreeGrafter"/>
</dbReference>
<dbReference type="InterPro" id="IPR030381">
    <property type="entry name" value="G_DYNAMIN_dom"/>
</dbReference>
<keyword evidence="2" id="KW-0342">GTP-binding</keyword>
<dbReference type="PRINTS" id="PR00195">
    <property type="entry name" value="DYNAMIN"/>
</dbReference>
<dbReference type="GO" id="GO:0005739">
    <property type="term" value="C:mitochondrion"/>
    <property type="evidence" value="ECO:0007669"/>
    <property type="project" value="TreeGrafter"/>
</dbReference>
<dbReference type="InterPro" id="IPR027417">
    <property type="entry name" value="P-loop_NTPase"/>
</dbReference>
<dbReference type="EMBL" id="ML986601">
    <property type="protein sequence ID" value="KAF2266073.1"/>
    <property type="molecule type" value="Genomic_DNA"/>
</dbReference>
<dbReference type="GO" id="GO:0005525">
    <property type="term" value="F:GTP binding"/>
    <property type="evidence" value="ECO:0007669"/>
    <property type="project" value="InterPro"/>
</dbReference>
<dbReference type="SMART" id="SM00053">
    <property type="entry name" value="DYNc"/>
    <property type="match status" value="1"/>
</dbReference>
<dbReference type="Gene3D" id="3.40.50.300">
    <property type="entry name" value="P-loop containing nucleotide triphosphate hydrolases"/>
    <property type="match status" value="1"/>
</dbReference>
<dbReference type="PANTHER" id="PTHR11566:SF149">
    <property type="entry name" value="GTPASE, PUTATIVE (AFU_ORTHOLOGUE AFUA_6G11890)-RELATED"/>
    <property type="match status" value="1"/>
</dbReference>
<dbReference type="GO" id="GO:0008017">
    <property type="term" value="F:microtubule binding"/>
    <property type="evidence" value="ECO:0007669"/>
    <property type="project" value="TreeGrafter"/>
</dbReference>
<dbReference type="GO" id="GO:0000266">
    <property type="term" value="P:mitochondrial fission"/>
    <property type="evidence" value="ECO:0007669"/>
    <property type="project" value="TreeGrafter"/>
</dbReference>
<dbReference type="PANTHER" id="PTHR11566">
    <property type="entry name" value="DYNAMIN"/>
    <property type="match status" value="1"/>
</dbReference>
<dbReference type="InterPro" id="IPR000375">
    <property type="entry name" value="Dynamin_stalk"/>
</dbReference>
<organism evidence="5 6">
    <name type="scientific">Lojkania enalia</name>
    <dbReference type="NCBI Taxonomy" id="147567"/>
    <lineage>
        <taxon>Eukaryota</taxon>
        <taxon>Fungi</taxon>
        <taxon>Dikarya</taxon>
        <taxon>Ascomycota</taxon>
        <taxon>Pezizomycotina</taxon>
        <taxon>Dothideomycetes</taxon>
        <taxon>Pleosporomycetidae</taxon>
        <taxon>Pleosporales</taxon>
        <taxon>Pleosporales incertae sedis</taxon>
        <taxon>Lojkania</taxon>
    </lineage>
</organism>
<dbReference type="CDD" id="cd08771">
    <property type="entry name" value="DLP_1"/>
    <property type="match status" value="1"/>
</dbReference>
<dbReference type="InterPro" id="IPR022812">
    <property type="entry name" value="Dynamin"/>
</dbReference>
<protein>
    <recommendedName>
        <fullName evidence="7">Dynamin family protein</fullName>
    </recommendedName>
</protein>